<evidence type="ECO:0000256" key="1">
    <source>
        <dbReference type="ARBA" id="ARBA00010201"/>
    </source>
</evidence>
<evidence type="ECO:0000259" key="2">
    <source>
        <dbReference type="Pfam" id="PF04073"/>
    </source>
</evidence>
<dbReference type="OrthoDB" id="424586at2759"/>
<dbReference type="CDD" id="cd04335">
    <property type="entry name" value="PrdX_deacylase"/>
    <property type="match status" value="1"/>
</dbReference>
<evidence type="ECO:0000313" key="3">
    <source>
        <dbReference type="EMBL" id="PNR35563.1"/>
    </source>
</evidence>
<proteinExistence type="inferred from homology"/>
<evidence type="ECO:0000313" key="4">
    <source>
        <dbReference type="EnsemblPlants" id="Pp3c18_22250V3.1"/>
    </source>
</evidence>
<accession>A0A2K1J209</accession>
<dbReference type="GeneID" id="112295266"/>
<sequence length="315" mass="33723">MSQSRLHTRETLLSFLQEHGVDCVTHNHPAVSIVEEQANHVGHLDGCVSKNLFLKDKKNRLYVVSTLTTTQVDLKALSARLGLGKGGVRVAPEESLQSVLQVPPTCVSPFALINESARSVALLLDVGFQKQSRVFFHPLSNDVSTAVTTENLDKFLKAIGREPSYVDFEAVVVVGKDQPPDLASLVPKEAAKETESQQGTTELKVTAVAPATKQAAAAPPKKTKAVVPKTEGVVRVDVCSVLASVLDDAVAAAVAGIHSSTLENEKKQAVAEAVDAAIRHRLAPDLESLLMTFKNTVYAEGFKSATESQRLSSAR</sequence>
<reference evidence="3 5" key="1">
    <citation type="journal article" date="2008" name="Science">
        <title>The Physcomitrella genome reveals evolutionary insights into the conquest of land by plants.</title>
        <authorList>
            <person name="Rensing S."/>
            <person name="Lang D."/>
            <person name="Zimmer A."/>
            <person name="Terry A."/>
            <person name="Salamov A."/>
            <person name="Shapiro H."/>
            <person name="Nishiyama T."/>
            <person name="Perroud P.-F."/>
            <person name="Lindquist E."/>
            <person name="Kamisugi Y."/>
            <person name="Tanahashi T."/>
            <person name="Sakakibara K."/>
            <person name="Fujita T."/>
            <person name="Oishi K."/>
            <person name="Shin-I T."/>
            <person name="Kuroki Y."/>
            <person name="Toyoda A."/>
            <person name="Suzuki Y."/>
            <person name="Hashimoto A."/>
            <person name="Yamaguchi K."/>
            <person name="Sugano A."/>
            <person name="Kohara Y."/>
            <person name="Fujiyama A."/>
            <person name="Anterola A."/>
            <person name="Aoki S."/>
            <person name="Ashton N."/>
            <person name="Barbazuk W.B."/>
            <person name="Barker E."/>
            <person name="Bennetzen J."/>
            <person name="Bezanilla M."/>
            <person name="Blankenship R."/>
            <person name="Cho S.H."/>
            <person name="Dutcher S."/>
            <person name="Estelle M."/>
            <person name="Fawcett J.A."/>
            <person name="Gundlach H."/>
            <person name="Hanada K."/>
            <person name="Heyl A."/>
            <person name="Hicks K.A."/>
            <person name="Hugh J."/>
            <person name="Lohr M."/>
            <person name="Mayer K."/>
            <person name="Melkozernov A."/>
            <person name="Murata T."/>
            <person name="Nelson D."/>
            <person name="Pils B."/>
            <person name="Prigge M."/>
            <person name="Reiss B."/>
            <person name="Renner T."/>
            <person name="Rombauts S."/>
            <person name="Rushton P."/>
            <person name="Sanderfoot A."/>
            <person name="Schween G."/>
            <person name="Shiu S.-H."/>
            <person name="Stueber K."/>
            <person name="Theodoulou F.L."/>
            <person name="Tu H."/>
            <person name="Van de Peer Y."/>
            <person name="Verrier P.J."/>
            <person name="Waters E."/>
            <person name="Wood A."/>
            <person name="Yang L."/>
            <person name="Cove D."/>
            <person name="Cuming A."/>
            <person name="Hasebe M."/>
            <person name="Lucas S."/>
            <person name="Mishler D.B."/>
            <person name="Reski R."/>
            <person name="Grigoriev I."/>
            <person name="Quatrano R.S."/>
            <person name="Boore J.L."/>
        </authorList>
    </citation>
    <scope>NUCLEOTIDE SEQUENCE [LARGE SCALE GENOMIC DNA]</scope>
    <source>
        <strain evidence="4 5">cv. Gransden 2004</strain>
    </source>
</reference>
<dbReference type="EnsemblPlants" id="Pp3c18_22250V3.3">
    <property type="protein sequence ID" value="Pp3c18_22250V3.3"/>
    <property type="gene ID" value="Pp3c18_22250"/>
</dbReference>
<dbReference type="SUPFAM" id="SSF55826">
    <property type="entry name" value="YbaK/ProRS associated domain"/>
    <property type="match status" value="1"/>
</dbReference>
<dbReference type="RefSeq" id="XP_024402357.1">
    <property type="nucleotide sequence ID" value="XM_024546589.2"/>
</dbReference>
<dbReference type="RefSeq" id="XP_024402358.1">
    <property type="nucleotide sequence ID" value="XM_024546590.2"/>
</dbReference>
<reference evidence="3 5" key="2">
    <citation type="journal article" date="2018" name="Plant J.">
        <title>The Physcomitrella patens chromosome-scale assembly reveals moss genome structure and evolution.</title>
        <authorList>
            <person name="Lang D."/>
            <person name="Ullrich K.K."/>
            <person name="Murat F."/>
            <person name="Fuchs J."/>
            <person name="Jenkins J."/>
            <person name="Haas F.B."/>
            <person name="Piednoel M."/>
            <person name="Gundlach H."/>
            <person name="Van Bel M."/>
            <person name="Meyberg R."/>
            <person name="Vives C."/>
            <person name="Morata J."/>
            <person name="Symeonidi A."/>
            <person name="Hiss M."/>
            <person name="Muchero W."/>
            <person name="Kamisugi Y."/>
            <person name="Saleh O."/>
            <person name="Blanc G."/>
            <person name="Decker E.L."/>
            <person name="van Gessel N."/>
            <person name="Grimwood J."/>
            <person name="Hayes R.D."/>
            <person name="Graham S.W."/>
            <person name="Gunter L.E."/>
            <person name="McDaniel S.F."/>
            <person name="Hoernstein S.N.W."/>
            <person name="Larsson A."/>
            <person name="Li F.W."/>
            <person name="Perroud P.F."/>
            <person name="Phillips J."/>
            <person name="Ranjan P."/>
            <person name="Rokshar D.S."/>
            <person name="Rothfels C.J."/>
            <person name="Schneider L."/>
            <person name="Shu S."/>
            <person name="Stevenson D.W."/>
            <person name="Thummler F."/>
            <person name="Tillich M."/>
            <person name="Villarreal Aguilar J.C."/>
            <person name="Widiez T."/>
            <person name="Wong G.K."/>
            <person name="Wymore A."/>
            <person name="Zhang Y."/>
            <person name="Zimmer A.D."/>
            <person name="Quatrano R.S."/>
            <person name="Mayer K.F.X."/>
            <person name="Goodstein D."/>
            <person name="Casacuberta J.M."/>
            <person name="Vandepoele K."/>
            <person name="Reski R."/>
            <person name="Cuming A.C."/>
            <person name="Tuskan G.A."/>
            <person name="Maumus F."/>
            <person name="Salse J."/>
            <person name="Schmutz J."/>
            <person name="Rensing S.A."/>
        </authorList>
    </citation>
    <scope>NUCLEOTIDE SEQUENCE [LARGE SCALE GENOMIC DNA]</scope>
    <source>
        <strain evidence="4 5">cv. Gransden 2004</strain>
    </source>
</reference>
<dbReference type="InterPro" id="IPR036754">
    <property type="entry name" value="YbaK/aa-tRNA-synt-asso_dom_sf"/>
</dbReference>
<dbReference type="STRING" id="3218.A0A2K1J209"/>
<dbReference type="FunFam" id="3.90.960.10:FF:000005">
    <property type="entry name" value="Putative prolyl-tRNA synthetase"/>
    <property type="match status" value="1"/>
</dbReference>
<dbReference type="GO" id="GO:0002161">
    <property type="term" value="F:aminoacyl-tRNA deacylase activity"/>
    <property type="evidence" value="ECO:0007669"/>
    <property type="project" value="InterPro"/>
</dbReference>
<dbReference type="PaxDb" id="3218-PP1S33_8V6.1"/>
<dbReference type="RefSeq" id="XP_024402356.1">
    <property type="nucleotide sequence ID" value="XM_024546588.2"/>
</dbReference>
<dbReference type="RefSeq" id="XP_024402359.1">
    <property type="nucleotide sequence ID" value="XM_024546591.2"/>
</dbReference>
<keyword evidence="5" id="KW-1185">Reference proteome</keyword>
<dbReference type="EnsemblPlants" id="Pp3c18_22250V3.1">
    <property type="protein sequence ID" value="Pp3c18_22250V3.1"/>
    <property type="gene ID" value="Pp3c18_22250"/>
</dbReference>
<organism evidence="3">
    <name type="scientific">Physcomitrium patens</name>
    <name type="common">Spreading-leaved earth moss</name>
    <name type="synonym">Physcomitrella patens</name>
    <dbReference type="NCBI Taxonomy" id="3218"/>
    <lineage>
        <taxon>Eukaryota</taxon>
        <taxon>Viridiplantae</taxon>
        <taxon>Streptophyta</taxon>
        <taxon>Embryophyta</taxon>
        <taxon>Bryophyta</taxon>
        <taxon>Bryophytina</taxon>
        <taxon>Bryopsida</taxon>
        <taxon>Funariidae</taxon>
        <taxon>Funariales</taxon>
        <taxon>Funariaceae</taxon>
        <taxon>Physcomitrium</taxon>
    </lineage>
</organism>
<dbReference type="EnsemblPlants" id="Pp3c18_22250V3.2">
    <property type="protein sequence ID" value="Pp3c18_22250V3.2"/>
    <property type="gene ID" value="Pp3c18_22250"/>
</dbReference>
<dbReference type="PANTHER" id="PTHR31423">
    <property type="entry name" value="YBAK DOMAIN-CONTAINING PROTEIN"/>
    <property type="match status" value="1"/>
</dbReference>
<dbReference type="InterPro" id="IPR040285">
    <property type="entry name" value="ProX/PRXD1"/>
</dbReference>
<feature type="domain" description="YbaK/aminoacyl-tRNA synthetase-associated" evidence="2">
    <location>
        <begin position="28"/>
        <end position="155"/>
    </location>
</feature>
<gene>
    <name evidence="4" type="primary">LOC112295266</name>
    <name evidence="3" type="ORF">PHYPA_023463</name>
</gene>
<dbReference type="Gramene" id="Pp3c18_22250V3.5">
    <property type="protein sequence ID" value="Pp3c18_22250V3.5"/>
    <property type="gene ID" value="Pp3c18_22250"/>
</dbReference>
<dbReference type="Gramene" id="Pp3c18_22250V3.4">
    <property type="protein sequence ID" value="Pp3c18_22250V3.4"/>
    <property type="gene ID" value="Pp3c18_22250"/>
</dbReference>
<dbReference type="EnsemblPlants" id="Pp3c18_22250V3.4">
    <property type="protein sequence ID" value="Pp3c18_22250V3.4"/>
    <property type="gene ID" value="Pp3c18_22250"/>
</dbReference>
<dbReference type="Gramene" id="Pp3c18_22250V3.2">
    <property type="protein sequence ID" value="Pp3c18_22250V3.2"/>
    <property type="gene ID" value="Pp3c18_22250"/>
</dbReference>
<dbReference type="RefSeq" id="XP_073397009.1">
    <property type="nucleotide sequence ID" value="XM_073540908.1"/>
</dbReference>
<comment type="similarity">
    <text evidence="1">Belongs to the PRORSD1 family.</text>
</comment>
<dbReference type="PANTHER" id="PTHR31423:SF3">
    <property type="entry name" value="PROLYL-TRNA SYNTHETASE ASSOCIATED DOMAIN-CONTAINING PROTEIN 1-RELATED"/>
    <property type="match status" value="1"/>
</dbReference>
<dbReference type="Gramene" id="Pp3c18_22250V3.1">
    <property type="protein sequence ID" value="Pp3c18_22250V3.1"/>
    <property type="gene ID" value="Pp3c18_22250"/>
</dbReference>
<reference evidence="4" key="3">
    <citation type="submission" date="2020-12" db="UniProtKB">
        <authorList>
            <consortium name="EnsemblPlants"/>
        </authorList>
    </citation>
    <scope>IDENTIFICATION</scope>
</reference>
<dbReference type="Gene3D" id="3.90.960.10">
    <property type="entry name" value="YbaK/aminoacyl-tRNA synthetase-associated domain"/>
    <property type="match status" value="1"/>
</dbReference>
<dbReference type="RefSeq" id="XP_024402361.1">
    <property type="nucleotide sequence ID" value="XM_024546593.2"/>
</dbReference>
<protein>
    <recommendedName>
        <fullName evidence="2">YbaK/aminoacyl-tRNA synthetase-associated domain-containing protein</fullName>
    </recommendedName>
</protein>
<dbReference type="Gramene" id="Pp3c18_22250V3.3">
    <property type="protein sequence ID" value="Pp3c18_22250V3.3"/>
    <property type="gene ID" value="Pp3c18_22250"/>
</dbReference>
<dbReference type="RefSeq" id="XP_024402360.1">
    <property type="nucleotide sequence ID" value="XM_024546592.2"/>
</dbReference>
<dbReference type="EnsemblPlants" id="Pp3c18_22250V3.5">
    <property type="protein sequence ID" value="Pp3c18_22250V3.5"/>
    <property type="gene ID" value="Pp3c18_22250"/>
</dbReference>
<evidence type="ECO:0000313" key="5">
    <source>
        <dbReference type="Proteomes" id="UP000006727"/>
    </source>
</evidence>
<dbReference type="EMBL" id="ABEU02000018">
    <property type="protein sequence ID" value="PNR35563.1"/>
    <property type="molecule type" value="Genomic_DNA"/>
</dbReference>
<dbReference type="OMA" id="QERCIFH"/>
<name>A0A2K1J209_PHYPA</name>
<dbReference type="FunCoup" id="A0A2K1J209">
    <property type="interactions" value="2651"/>
</dbReference>
<dbReference type="Proteomes" id="UP000006727">
    <property type="component" value="Chromosome 18"/>
</dbReference>
<dbReference type="AlphaFoldDB" id="A0A2K1J209"/>
<dbReference type="Pfam" id="PF04073">
    <property type="entry name" value="tRNA_edit"/>
    <property type="match status" value="1"/>
</dbReference>
<dbReference type="KEGG" id="ppp:112295266"/>
<dbReference type="InterPro" id="IPR007214">
    <property type="entry name" value="YbaK/aa-tRNA-synth-assoc-dom"/>
</dbReference>